<name>T1C1M8_9ZZZZ</name>
<comment type="caution">
    <text evidence="2">The sequence shown here is derived from an EMBL/GenBank/DDBJ whole genome shotgun (WGS) entry which is preliminary data.</text>
</comment>
<accession>T1C1M8</accession>
<dbReference type="InterPro" id="IPR023753">
    <property type="entry name" value="FAD/NAD-binding_dom"/>
</dbReference>
<dbReference type="EMBL" id="AUZX01001330">
    <property type="protein sequence ID" value="EQD79376.1"/>
    <property type="molecule type" value="Genomic_DNA"/>
</dbReference>
<dbReference type="Pfam" id="PF07992">
    <property type="entry name" value="Pyr_redox_2"/>
    <property type="match status" value="1"/>
</dbReference>
<dbReference type="InterPro" id="IPR036188">
    <property type="entry name" value="FAD/NAD-bd_sf"/>
</dbReference>
<organism evidence="2">
    <name type="scientific">mine drainage metagenome</name>
    <dbReference type="NCBI Taxonomy" id="410659"/>
    <lineage>
        <taxon>unclassified sequences</taxon>
        <taxon>metagenomes</taxon>
        <taxon>ecological metagenomes</taxon>
    </lineage>
</organism>
<feature type="domain" description="FAD/NAD(P)-binding" evidence="1">
    <location>
        <begin position="6"/>
        <end position="155"/>
    </location>
</feature>
<gene>
    <name evidence="2" type="ORF">B1A_01768</name>
</gene>
<reference evidence="2" key="1">
    <citation type="submission" date="2013-08" db="EMBL/GenBank/DDBJ databases">
        <authorList>
            <person name="Mendez C."/>
            <person name="Richter M."/>
            <person name="Ferrer M."/>
            <person name="Sanchez J."/>
        </authorList>
    </citation>
    <scope>NUCLEOTIDE SEQUENCE</scope>
</reference>
<dbReference type="GO" id="GO:0016491">
    <property type="term" value="F:oxidoreductase activity"/>
    <property type="evidence" value="ECO:0007669"/>
    <property type="project" value="InterPro"/>
</dbReference>
<dbReference type="PRINTS" id="PR00411">
    <property type="entry name" value="PNDRDTASEI"/>
</dbReference>
<protein>
    <submittedName>
        <fullName evidence="2">Dihydrolipoamide dehydrogenase</fullName>
    </submittedName>
</protein>
<evidence type="ECO:0000259" key="1">
    <source>
        <dbReference type="Pfam" id="PF07992"/>
    </source>
</evidence>
<reference evidence="2" key="2">
    <citation type="journal article" date="2014" name="ISME J.">
        <title>Microbial stratification in low pH oxic and suboxic macroscopic growths along an acid mine drainage.</title>
        <authorList>
            <person name="Mendez-Garcia C."/>
            <person name="Mesa V."/>
            <person name="Sprenger R.R."/>
            <person name="Richter M."/>
            <person name="Diez M.S."/>
            <person name="Solano J."/>
            <person name="Bargiela R."/>
            <person name="Golyshina O.V."/>
            <person name="Manteca A."/>
            <person name="Ramos J.L."/>
            <person name="Gallego J.R."/>
            <person name="Llorente I."/>
            <person name="Martins Dos Santos V.A."/>
            <person name="Jensen O.N."/>
            <person name="Pelaez A.I."/>
            <person name="Sanchez J."/>
            <person name="Ferrer M."/>
        </authorList>
    </citation>
    <scope>NUCLEOTIDE SEQUENCE</scope>
</reference>
<dbReference type="PANTHER" id="PTHR43014">
    <property type="entry name" value="MERCURIC REDUCTASE"/>
    <property type="match status" value="1"/>
</dbReference>
<feature type="non-terminal residue" evidence="2">
    <location>
        <position position="1"/>
    </location>
</feature>
<dbReference type="SUPFAM" id="SSF51905">
    <property type="entry name" value="FAD/NAD(P)-binding domain"/>
    <property type="match status" value="1"/>
</dbReference>
<dbReference type="Gene3D" id="3.50.50.60">
    <property type="entry name" value="FAD/NAD(P)-binding domain"/>
    <property type="match status" value="2"/>
</dbReference>
<feature type="non-terminal residue" evidence="2">
    <location>
        <position position="164"/>
    </location>
</feature>
<evidence type="ECO:0000313" key="2">
    <source>
        <dbReference type="EMBL" id="EQD79376.1"/>
    </source>
</evidence>
<sequence length="164" mass="17430">PFCTDDGERLFRVKHILIASGSDVFIPPIPGANLCLTSHDLYKMNSAIHSCPSSVIVIGGGYVGLETATFFAAFGSSVTVLELGDQLLPGIDSEIVSMLVPQLSSLITPVLSAQVLSVTSQSEGKKRVKYRHNQTEVDISAEMVFMAAGRRPVIPDGAREAGVV</sequence>
<dbReference type="AlphaFoldDB" id="T1C1M8"/>
<dbReference type="PRINTS" id="PR00368">
    <property type="entry name" value="FADPNR"/>
</dbReference>
<proteinExistence type="predicted"/>